<organism evidence="3">
    <name type="scientific">marine sediment metagenome</name>
    <dbReference type="NCBI Taxonomy" id="412755"/>
    <lineage>
        <taxon>unclassified sequences</taxon>
        <taxon>metagenomes</taxon>
        <taxon>ecological metagenomes</taxon>
    </lineage>
</organism>
<dbReference type="Pfam" id="PF01381">
    <property type="entry name" value="HTH_3"/>
    <property type="match status" value="1"/>
</dbReference>
<keyword evidence="1" id="KW-0238">DNA-binding</keyword>
<dbReference type="CDD" id="cd00093">
    <property type="entry name" value="HTH_XRE"/>
    <property type="match status" value="1"/>
</dbReference>
<dbReference type="EMBL" id="LAZR01041065">
    <property type="protein sequence ID" value="KKL12931.1"/>
    <property type="molecule type" value="Genomic_DNA"/>
</dbReference>
<dbReference type="PANTHER" id="PTHR46558">
    <property type="entry name" value="TRACRIPTIONAL REGULATORY PROTEIN-RELATED-RELATED"/>
    <property type="match status" value="1"/>
</dbReference>
<gene>
    <name evidence="3" type="ORF">LCGC14_2530840</name>
</gene>
<dbReference type="AlphaFoldDB" id="A0A0F9D538"/>
<accession>A0A0F9D538</accession>
<evidence type="ECO:0000313" key="3">
    <source>
        <dbReference type="EMBL" id="KKL12931.1"/>
    </source>
</evidence>
<dbReference type="PANTHER" id="PTHR46558:SF13">
    <property type="entry name" value="HTH-TYPE TRANSCRIPTIONAL REGULATOR IMMR"/>
    <property type="match status" value="1"/>
</dbReference>
<evidence type="ECO:0000259" key="2">
    <source>
        <dbReference type="PROSITE" id="PS50943"/>
    </source>
</evidence>
<proteinExistence type="predicted"/>
<dbReference type="Gene3D" id="1.10.260.40">
    <property type="entry name" value="lambda repressor-like DNA-binding domains"/>
    <property type="match status" value="1"/>
</dbReference>
<dbReference type="GO" id="GO:0003677">
    <property type="term" value="F:DNA binding"/>
    <property type="evidence" value="ECO:0007669"/>
    <property type="project" value="UniProtKB-KW"/>
</dbReference>
<reference evidence="3" key="1">
    <citation type="journal article" date="2015" name="Nature">
        <title>Complex archaea that bridge the gap between prokaryotes and eukaryotes.</title>
        <authorList>
            <person name="Spang A."/>
            <person name="Saw J.H."/>
            <person name="Jorgensen S.L."/>
            <person name="Zaremba-Niedzwiedzka K."/>
            <person name="Martijn J."/>
            <person name="Lind A.E."/>
            <person name="van Eijk R."/>
            <person name="Schleper C."/>
            <person name="Guy L."/>
            <person name="Ettema T.J."/>
        </authorList>
    </citation>
    <scope>NUCLEOTIDE SEQUENCE</scope>
</reference>
<sequence length="135" mass="15356">MALGDRIKEIRQSLGWTQDRLAKETQISKSFLSEIENHKSDVSGDKLLKIANALNASLDYLMKGEPLSNSDTTKPIEIPPELSEMADEHGLTYRGTITLLNTQQSLIARRSTKINTLMTKDKWKKMYESLKPYLE</sequence>
<feature type="domain" description="HTH cro/C1-type" evidence="2">
    <location>
        <begin position="7"/>
        <end position="61"/>
    </location>
</feature>
<dbReference type="SMART" id="SM00530">
    <property type="entry name" value="HTH_XRE"/>
    <property type="match status" value="1"/>
</dbReference>
<protein>
    <recommendedName>
        <fullName evidence="2">HTH cro/C1-type domain-containing protein</fullName>
    </recommendedName>
</protein>
<name>A0A0F9D538_9ZZZZ</name>
<dbReference type="SUPFAM" id="SSF47413">
    <property type="entry name" value="lambda repressor-like DNA-binding domains"/>
    <property type="match status" value="1"/>
</dbReference>
<evidence type="ECO:0000256" key="1">
    <source>
        <dbReference type="ARBA" id="ARBA00023125"/>
    </source>
</evidence>
<dbReference type="InterPro" id="IPR010982">
    <property type="entry name" value="Lambda_DNA-bd_dom_sf"/>
</dbReference>
<comment type="caution">
    <text evidence="3">The sequence shown here is derived from an EMBL/GenBank/DDBJ whole genome shotgun (WGS) entry which is preliminary data.</text>
</comment>
<dbReference type="InterPro" id="IPR001387">
    <property type="entry name" value="Cro/C1-type_HTH"/>
</dbReference>
<dbReference type="PROSITE" id="PS50943">
    <property type="entry name" value="HTH_CROC1"/>
    <property type="match status" value="1"/>
</dbReference>